<organism evidence="1 2">
    <name type="scientific">Candidatus Nealsonbacteria bacterium CG23_combo_of_CG06-09_8_20_14_all_40_13</name>
    <dbReference type="NCBI Taxonomy" id="1974724"/>
    <lineage>
        <taxon>Bacteria</taxon>
        <taxon>Candidatus Nealsoniibacteriota</taxon>
    </lineage>
</organism>
<name>A0A2G9YRR5_9BACT</name>
<proteinExistence type="predicted"/>
<dbReference type="EMBL" id="PCRM01000005">
    <property type="protein sequence ID" value="PIP21936.1"/>
    <property type="molecule type" value="Genomic_DNA"/>
</dbReference>
<protein>
    <submittedName>
        <fullName evidence="1">Uncharacterized protein</fullName>
    </submittedName>
</protein>
<dbReference type="Proteomes" id="UP000231567">
    <property type="component" value="Unassembled WGS sequence"/>
</dbReference>
<reference evidence="1 2" key="1">
    <citation type="submission" date="2017-09" db="EMBL/GenBank/DDBJ databases">
        <title>Depth-based differentiation of microbial function through sediment-hosted aquifers and enrichment of novel symbionts in the deep terrestrial subsurface.</title>
        <authorList>
            <person name="Probst A.J."/>
            <person name="Ladd B."/>
            <person name="Jarett J.K."/>
            <person name="Geller-Mcgrath D.E."/>
            <person name="Sieber C.M."/>
            <person name="Emerson J.B."/>
            <person name="Anantharaman K."/>
            <person name="Thomas B.C."/>
            <person name="Malmstrom R."/>
            <person name="Stieglmeier M."/>
            <person name="Klingl A."/>
            <person name="Woyke T."/>
            <person name="Ryan C.M."/>
            <person name="Banfield J.F."/>
        </authorList>
    </citation>
    <scope>NUCLEOTIDE SEQUENCE [LARGE SCALE GENOMIC DNA]</scope>
    <source>
        <strain evidence="1">CG23_combo_of_CG06-09_8_20_14_all_40_13</strain>
    </source>
</reference>
<comment type="caution">
    <text evidence="1">The sequence shown here is derived from an EMBL/GenBank/DDBJ whole genome shotgun (WGS) entry which is preliminary data.</text>
</comment>
<evidence type="ECO:0000313" key="2">
    <source>
        <dbReference type="Proteomes" id="UP000231567"/>
    </source>
</evidence>
<dbReference type="AlphaFoldDB" id="A0A2G9YRR5"/>
<sequence length="85" mass="9332">MSPPLQPESPSTSSGFYPSTSSGFYHPQIILKIEWYSGVIERLLGGRGNIKEGLDIPKLTPRNLSIVDFESIAQGKVFVKGFDGF</sequence>
<gene>
    <name evidence="1" type="ORF">COX39_00250</name>
</gene>
<evidence type="ECO:0000313" key="1">
    <source>
        <dbReference type="EMBL" id="PIP21936.1"/>
    </source>
</evidence>
<accession>A0A2G9YRR5</accession>